<organism evidence="4 5">
    <name type="scientific">Desulfoluna spongiiphila</name>
    <dbReference type="NCBI Taxonomy" id="419481"/>
    <lineage>
        <taxon>Bacteria</taxon>
        <taxon>Pseudomonadati</taxon>
        <taxon>Thermodesulfobacteriota</taxon>
        <taxon>Desulfobacteria</taxon>
        <taxon>Desulfobacterales</taxon>
        <taxon>Desulfolunaceae</taxon>
        <taxon>Desulfoluna</taxon>
    </lineage>
</organism>
<keyword evidence="1" id="KW-0472">Membrane</keyword>
<dbReference type="InterPro" id="IPR010840">
    <property type="entry name" value="YqiJ_OB"/>
</dbReference>
<feature type="domain" description="Inner membrane protein YqiJ OB-fold" evidence="2">
    <location>
        <begin position="149"/>
        <end position="211"/>
    </location>
</feature>
<evidence type="ECO:0000259" key="2">
    <source>
        <dbReference type="Pfam" id="PF07290"/>
    </source>
</evidence>
<protein>
    <recommendedName>
        <fullName evidence="6">Membrane protein implicated in regulation of membrane protease activity</fullName>
    </recommendedName>
</protein>
<dbReference type="EMBL" id="FMUX01000001">
    <property type="protein sequence ID" value="SCX79464.1"/>
    <property type="molecule type" value="Genomic_DNA"/>
</dbReference>
<keyword evidence="5" id="KW-1185">Reference proteome</keyword>
<dbReference type="InterPro" id="IPR048376">
    <property type="entry name" value="YqiJ_N"/>
</dbReference>
<feature type="domain" description="Inner membrane protein YqiJ N-terminal" evidence="3">
    <location>
        <begin position="10"/>
        <end position="125"/>
    </location>
</feature>
<evidence type="ECO:0000313" key="4">
    <source>
        <dbReference type="EMBL" id="SCX79464.1"/>
    </source>
</evidence>
<evidence type="ECO:0000259" key="3">
    <source>
        <dbReference type="Pfam" id="PF21001"/>
    </source>
</evidence>
<proteinExistence type="predicted"/>
<name>A0A1G5ANM2_9BACT</name>
<dbReference type="STRING" id="419481.SAMN05216233_101337"/>
<dbReference type="Proteomes" id="UP000198870">
    <property type="component" value="Unassembled WGS sequence"/>
</dbReference>
<dbReference type="OrthoDB" id="5421421at2"/>
<keyword evidence="1" id="KW-0812">Transmembrane</keyword>
<evidence type="ECO:0000256" key="1">
    <source>
        <dbReference type="SAM" id="Phobius"/>
    </source>
</evidence>
<dbReference type="Pfam" id="PF21001">
    <property type="entry name" value="YqiJ_N"/>
    <property type="match status" value="1"/>
</dbReference>
<evidence type="ECO:0008006" key="6">
    <source>
        <dbReference type="Google" id="ProtNLM"/>
    </source>
</evidence>
<accession>A0A1G5ANM2</accession>
<gene>
    <name evidence="4" type="ORF">SAMN05216233_101337</name>
</gene>
<keyword evidence="1" id="KW-1133">Transmembrane helix</keyword>
<evidence type="ECO:0000313" key="5">
    <source>
        <dbReference type="Proteomes" id="UP000198870"/>
    </source>
</evidence>
<dbReference type="Pfam" id="PF07290">
    <property type="entry name" value="YqiJ_OB"/>
    <property type="match status" value="1"/>
</dbReference>
<sequence>MVELMLHPANLPFTASLGLMLCISVMEGVGTLVGFGISEFLDSLLPDVDASVDLDAPDVDASGFTRFMGWLQVRGVPFLILLVVFLTFFGLLGLGIQSVAGRVTGAYLPSVVASVVALAGTLPLVKVFGRTCGRFLPKDETEVISEKSYIGKVAHITLGRAEVSSPAQAKLKDRFGTTHYLMVEPDVEGQVLEQGDAVLIVEQKGPVFRAILNTCEELEE</sequence>
<dbReference type="RefSeq" id="WP_092207622.1">
    <property type="nucleotide sequence ID" value="NZ_FMUX01000001.1"/>
</dbReference>
<dbReference type="AlphaFoldDB" id="A0A1G5ANM2"/>
<feature type="transmembrane region" description="Helical" evidence="1">
    <location>
        <begin position="12"/>
        <end position="35"/>
    </location>
</feature>
<feature type="transmembrane region" description="Helical" evidence="1">
    <location>
        <begin position="106"/>
        <end position="128"/>
    </location>
</feature>
<feature type="transmembrane region" description="Helical" evidence="1">
    <location>
        <begin position="76"/>
        <end position="100"/>
    </location>
</feature>
<reference evidence="4 5" key="1">
    <citation type="submission" date="2016-10" db="EMBL/GenBank/DDBJ databases">
        <authorList>
            <person name="de Groot N.N."/>
        </authorList>
    </citation>
    <scope>NUCLEOTIDE SEQUENCE [LARGE SCALE GENOMIC DNA]</scope>
    <source>
        <strain evidence="4 5">AA1</strain>
    </source>
</reference>